<reference evidence="10 11" key="1">
    <citation type="submission" date="2018-08" db="EMBL/GenBank/DDBJ databases">
        <title>Sequencing the genomes of 1000 actinobacteria strains.</title>
        <authorList>
            <person name="Klenk H.-P."/>
        </authorList>
    </citation>
    <scope>NUCLEOTIDE SEQUENCE [LARGE SCALE GENOMIC DNA]</scope>
    <source>
        <strain evidence="10 11">DSM 22891</strain>
    </source>
</reference>
<evidence type="ECO:0000256" key="6">
    <source>
        <dbReference type="ARBA" id="ARBA00023136"/>
    </source>
</evidence>
<comment type="caution">
    <text evidence="10">The sequence shown here is derived from an EMBL/GenBank/DDBJ whole genome shotgun (WGS) entry which is preliminary data.</text>
</comment>
<evidence type="ECO:0000259" key="9">
    <source>
        <dbReference type="PROSITE" id="PS50929"/>
    </source>
</evidence>
<evidence type="ECO:0000259" key="8">
    <source>
        <dbReference type="PROSITE" id="PS50893"/>
    </source>
</evidence>
<dbReference type="CDD" id="cd03228">
    <property type="entry name" value="ABCC_MRP_Like"/>
    <property type="match status" value="1"/>
</dbReference>
<dbReference type="InterPro" id="IPR003593">
    <property type="entry name" value="AAA+_ATPase"/>
</dbReference>
<dbReference type="InterPro" id="IPR017871">
    <property type="entry name" value="ABC_transporter-like_CS"/>
</dbReference>
<dbReference type="EMBL" id="QTUC01000001">
    <property type="protein sequence ID" value="REF37013.1"/>
    <property type="molecule type" value="Genomic_DNA"/>
</dbReference>
<dbReference type="GO" id="GO:0140359">
    <property type="term" value="F:ABC-type transporter activity"/>
    <property type="evidence" value="ECO:0007669"/>
    <property type="project" value="InterPro"/>
</dbReference>
<name>A0A3D9V8I2_THECX</name>
<dbReference type="PANTHER" id="PTHR24221:SF590">
    <property type="entry name" value="COMPONENT LINKED WITH THE ASSEMBLY OF CYTOCHROME' TRANSPORT TRANSMEMBRANE ATP-BINDING PROTEIN ABC TRANSPORTER CYDD-RELATED"/>
    <property type="match status" value="1"/>
</dbReference>
<feature type="domain" description="ABC transmembrane type-1" evidence="9">
    <location>
        <begin position="104"/>
        <end position="380"/>
    </location>
</feature>
<dbReference type="AlphaFoldDB" id="A0A3D9V8I2"/>
<dbReference type="GO" id="GO:0005886">
    <property type="term" value="C:plasma membrane"/>
    <property type="evidence" value="ECO:0007669"/>
    <property type="project" value="UniProtKB-SubCell"/>
</dbReference>
<keyword evidence="2 7" id="KW-0812">Transmembrane</keyword>
<feature type="transmembrane region" description="Helical" evidence="7">
    <location>
        <begin position="215"/>
        <end position="234"/>
    </location>
</feature>
<dbReference type="Pfam" id="PF00664">
    <property type="entry name" value="ABC_membrane"/>
    <property type="match status" value="1"/>
</dbReference>
<evidence type="ECO:0000256" key="2">
    <source>
        <dbReference type="ARBA" id="ARBA00022692"/>
    </source>
</evidence>
<evidence type="ECO:0000256" key="5">
    <source>
        <dbReference type="ARBA" id="ARBA00022989"/>
    </source>
</evidence>
<dbReference type="SMART" id="SM00382">
    <property type="entry name" value="AAA"/>
    <property type="match status" value="1"/>
</dbReference>
<evidence type="ECO:0000313" key="11">
    <source>
        <dbReference type="Proteomes" id="UP000256485"/>
    </source>
</evidence>
<feature type="transmembrane region" description="Helical" evidence="7">
    <location>
        <begin position="141"/>
        <end position="162"/>
    </location>
</feature>
<dbReference type="CDD" id="cd18584">
    <property type="entry name" value="ABC_6TM_AarD_CydD"/>
    <property type="match status" value="1"/>
</dbReference>
<dbReference type="InterPro" id="IPR011527">
    <property type="entry name" value="ABC1_TM_dom"/>
</dbReference>
<keyword evidence="4 10" id="KW-0067">ATP-binding</keyword>
<dbReference type="SUPFAM" id="SSF90123">
    <property type="entry name" value="ABC transporter transmembrane region"/>
    <property type="match status" value="1"/>
</dbReference>
<dbReference type="SUPFAM" id="SSF52540">
    <property type="entry name" value="P-loop containing nucleoside triphosphate hydrolases"/>
    <property type="match status" value="1"/>
</dbReference>
<dbReference type="InterPro" id="IPR003439">
    <property type="entry name" value="ABC_transporter-like_ATP-bd"/>
</dbReference>
<keyword evidence="11" id="KW-1185">Reference proteome</keyword>
<dbReference type="InterPro" id="IPR027417">
    <property type="entry name" value="P-loop_NTPase"/>
</dbReference>
<dbReference type="NCBIfam" id="TIGR02857">
    <property type="entry name" value="CydD"/>
    <property type="match status" value="1"/>
</dbReference>
<dbReference type="InterPro" id="IPR039421">
    <property type="entry name" value="Type_1_exporter"/>
</dbReference>
<feature type="transmembrane region" description="Helical" evidence="7">
    <location>
        <begin position="101"/>
        <end position="129"/>
    </location>
</feature>
<comment type="subcellular location">
    <subcellularLocation>
        <location evidence="1">Cell membrane</location>
        <topology evidence="1">Multi-pass membrane protein</topology>
    </subcellularLocation>
</comment>
<evidence type="ECO:0000256" key="7">
    <source>
        <dbReference type="SAM" id="Phobius"/>
    </source>
</evidence>
<sequence>MPRRFRASTLRRSASLQRRRFGAPGPSRRRVFHTLYCQMSASFPPNPGPEVEPGRAHAVAHGVERGAPLPRRPSLHPTTPRGQLMPPLDVRLLHRARPVRAYLAAAAGIGLVHAGLVVAQAWLLATLLVDAVRARLELAPVVALVGVLAGRAGVSWASAVVAHRASAALKRQWRQTVLRKVVALGPRWLASEHTGELATLVTKGVDALDGYLSRYLPQLLLAALVPLAVAVTLLRTDPRSALVVVVTVVLVPLAMLLIGRATRRRIDRQWRTLQALSHHFLDVVSGLGTLKAFGRSREQVETIARLADQQRAAGRSTMRVAFLSSLALELLAASSIAVVAIELAHGVLADTLDLRAALAALLLVPEAYHPIRQAAAHYHANVEGMSVADQVFAILDEPTPLAVEHGGRPVPDPRSASIRLDEVTVADPDRSVPLLDRLSLELPAGRVTGIVAPSGAGKSTVLALLIGFARPDAGRVLVGDVDLATVDPERWRERVGWLPQDPVLFAGTVAQNITLDDPTVDPAAVVAAARAAAVDVPLELQVGDRGIGLSAGQRRRIALARALLRDASLLLLDEPTEGVDPETEAALLRALPPLLAGRTVVLVTHRPGLLQLCHHVVRLDQLAVST</sequence>
<dbReference type="PROSITE" id="PS50893">
    <property type="entry name" value="ABC_TRANSPORTER_2"/>
    <property type="match status" value="1"/>
</dbReference>
<evidence type="ECO:0000256" key="3">
    <source>
        <dbReference type="ARBA" id="ARBA00022741"/>
    </source>
</evidence>
<keyword evidence="3" id="KW-0547">Nucleotide-binding</keyword>
<dbReference type="PANTHER" id="PTHR24221">
    <property type="entry name" value="ATP-BINDING CASSETTE SUB-FAMILY B"/>
    <property type="match status" value="1"/>
</dbReference>
<keyword evidence="5 7" id="KW-1133">Transmembrane helix</keyword>
<dbReference type="Gene3D" id="1.20.1560.10">
    <property type="entry name" value="ABC transporter type 1, transmembrane domain"/>
    <property type="match status" value="1"/>
</dbReference>
<dbReference type="GO" id="GO:0005524">
    <property type="term" value="F:ATP binding"/>
    <property type="evidence" value="ECO:0007669"/>
    <property type="project" value="UniProtKB-KW"/>
</dbReference>
<dbReference type="Proteomes" id="UP000256485">
    <property type="component" value="Unassembled WGS sequence"/>
</dbReference>
<dbReference type="PROSITE" id="PS50929">
    <property type="entry name" value="ABC_TM1F"/>
    <property type="match status" value="1"/>
</dbReference>
<dbReference type="InterPro" id="IPR014216">
    <property type="entry name" value="ABC_transptr_CydD"/>
</dbReference>
<feature type="transmembrane region" description="Helical" evidence="7">
    <location>
        <begin position="320"/>
        <end position="341"/>
    </location>
</feature>
<feature type="transmembrane region" description="Helical" evidence="7">
    <location>
        <begin position="240"/>
        <end position="259"/>
    </location>
</feature>
<dbReference type="InterPro" id="IPR036640">
    <property type="entry name" value="ABC1_TM_sf"/>
</dbReference>
<proteinExistence type="predicted"/>
<dbReference type="Pfam" id="PF00005">
    <property type="entry name" value="ABC_tran"/>
    <property type="match status" value="1"/>
</dbReference>
<evidence type="ECO:0000313" key="10">
    <source>
        <dbReference type="EMBL" id="REF37013.1"/>
    </source>
</evidence>
<organism evidence="10 11">
    <name type="scientific">Thermasporomyces composti</name>
    <dbReference type="NCBI Taxonomy" id="696763"/>
    <lineage>
        <taxon>Bacteria</taxon>
        <taxon>Bacillati</taxon>
        <taxon>Actinomycetota</taxon>
        <taxon>Actinomycetes</taxon>
        <taxon>Propionibacteriales</taxon>
        <taxon>Nocardioidaceae</taxon>
        <taxon>Thermasporomyces</taxon>
    </lineage>
</organism>
<dbReference type="GO" id="GO:0016887">
    <property type="term" value="F:ATP hydrolysis activity"/>
    <property type="evidence" value="ECO:0007669"/>
    <property type="project" value="InterPro"/>
</dbReference>
<accession>A0A3D9V8I2</accession>
<protein>
    <submittedName>
        <fullName evidence="10">ATP-binding cassette subfamily C protein CydD</fullName>
    </submittedName>
</protein>
<gene>
    <name evidence="10" type="ORF">DFJ64_2449</name>
</gene>
<dbReference type="Gene3D" id="3.40.50.300">
    <property type="entry name" value="P-loop containing nucleotide triphosphate hydrolases"/>
    <property type="match status" value="1"/>
</dbReference>
<keyword evidence="6 7" id="KW-0472">Membrane</keyword>
<dbReference type="PROSITE" id="PS00211">
    <property type="entry name" value="ABC_TRANSPORTER_1"/>
    <property type="match status" value="1"/>
</dbReference>
<dbReference type="GO" id="GO:0042883">
    <property type="term" value="P:cysteine transport"/>
    <property type="evidence" value="ECO:0007669"/>
    <property type="project" value="InterPro"/>
</dbReference>
<feature type="domain" description="ABC transporter" evidence="8">
    <location>
        <begin position="418"/>
        <end position="626"/>
    </location>
</feature>
<evidence type="ECO:0000256" key="4">
    <source>
        <dbReference type="ARBA" id="ARBA00022840"/>
    </source>
</evidence>
<evidence type="ECO:0000256" key="1">
    <source>
        <dbReference type="ARBA" id="ARBA00004651"/>
    </source>
</evidence>